<sequence>MPTRVPRIFRRRTPHRKCTHCGRLQPSLLAYQGIKRFVQRGRVRCLYERLLSIVVEPDYRFCPCGRIVWIAPRILPQYGPGLVGQIAREGTIQPDEPIFNKLLDLRAAQSGRVLIQWHYGSFNISPSLRRVFRSGGRAQSSIRT</sequence>
<dbReference type="KEGG" id="fil:BN1229_v1_1248"/>
<evidence type="ECO:0000313" key="1">
    <source>
        <dbReference type="EMBL" id="CPR17426.1"/>
    </source>
</evidence>
<dbReference type="Proteomes" id="UP000033187">
    <property type="component" value="Chromosome 1"/>
</dbReference>
<keyword evidence="2" id="KW-1185">Reference proteome</keyword>
<protein>
    <submittedName>
        <fullName evidence="1">Uncharacterized protein</fullName>
    </submittedName>
</protein>
<accession>A0A0D6JDL1</accession>
<name>A0A0D6JDL1_9HYPH</name>
<organism evidence="1 2">
    <name type="scientific">Candidatus Filomicrobium marinum</name>
    <dbReference type="NCBI Taxonomy" id="1608628"/>
    <lineage>
        <taxon>Bacteria</taxon>
        <taxon>Pseudomonadati</taxon>
        <taxon>Pseudomonadota</taxon>
        <taxon>Alphaproteobacteria</taxon>
        <taxon>Hyphomicrobiales</taxon>
        <taxon>Hyphomicrobiaceae</taxon>
        <taxon>Filomicrobium</taxon>
    </lineage>
</organism>
<evidence type="ECO:0000313" key="2">
    <source>
        <dbReference type="Proteomes" id="UP000033187"/>
    </source>
</evidence>
<gene>
    <name evidence="1" type="ORF">YBN1229_v1_1246</name>
</gene>
<reference evidence="2" key="1">
    <citation type="submission" date="2015-02" db="EMBL/GenBank/DDBJ databases">
        <authorList>
            <person name="Chooi Y.-H."/>
        </authorList>
    </citation>
    <scope>NUCLEOTIDE SEQUENCE [LARGE SCALE GENOMIC DNA]</scope>
    <source>
        <strain evidence="2">strain Y</strain>
    </source>
</reference>
<dbReference type="EMBL" id="LN829119">
    <property type="protein sequence ID" value="CPR17426.1"/>
    <property type="molecule type" value="Genomic_DNA"/>
</dbReference>
<dbReference type="KEGG" id="fiy:BN1229_v1_1246"/>
<dbReference type="AlphaFoldDB" id="A0A0D6JDL1"/>
<proteinExistence type="predicted"/>